<dbReference type="Gramene" id="KQK99502">
    <property type="protein sequence ID" value="KQK99502"/>
    <property type="gene ID" value="SETIT_012895mg"/>
</dbReference>
<dbReference type="HOGENOM" id="CLU_2982716_0_0_1"/>
<proteinExistence type="predicted"/>
<organism evidence="1 2">
    <name type="scientific">Setaria italica</name>
    <name type="common">Foxtail millet</name>
    <name type="synonym">Panicum italicum</name>
    <dbReference type="NCBI Taxonomy" id="4555"/>
    <lineage>
        <taxon>Eukaryota</taxon>
        <taxon>Viridiplantae</taxon>
        <taxon>Streptophyta</taxon>
        <taxon>Embryophyta</taxon>
        <taxon>Tracheophyta</taxon>
        <taxon>Spermatophyta</taxon>
        <taxon>Magnoliopsida</taxon>
        <taxon>Liliopsida</taxon>
        <taxon>Poales</taxon>
        <taxon>Poaceae</taxon>
        <taxon>PACMAD clade</taxon>
        <taxon>Panicoideae</taxon>
        <taxon>Panicodae</taxon>
        <taxon>Paniceae</taxon>
        <taxon>Cenchrinae</taxon>
        <taxon>Setaria</taxon>
    </lineage>
</organism>
<name>K3YF78_SETIT</name>
<sequence length="58" mass="6505">MIQYILAQIYLHTLIRFHQINMFTYLRVARPDAGPGRAATGLRARKAPSATAMALLHP</sequence>
<keyword evidence="2" id="KW-1185">Reference proteome</keyword>
<dbReference type="Proteomes" id="UP000004995">
    <property type="component" value="Unassembled WGS sequence"/>
</dbReference>
<evidence type="ECO:0000313" key="2">
    <source>
        <dbReference type="Proteomes" id="UP000004995"/>
    </source>
</evidence>
<protein>
    <submittedName>
        <fullName evidence="1">Uncharacterized protein</fullName>
    </submittedName>
</protein>
<accession>K3YF78</accession>
<dbReference type="EMBL" id="AGNK02004544">
    <property type="status" value="NOT_ANNOTATED_CDS"/>
    <property type="molecule type" value="Genomic_DNA"/>
</dbReference>
<dbReference type="EnsemblPlants" id="KQK99502">
    <property type="protein sequence ID" value="KQK99502"/>
    <property type="gene ID" value="SETIT_012895mg"/>
</dbReference>
<evidence type="ECO:0000313" key="1">
    <source>
        <dbReference type="EnsemblPlants" id="KQK99502"/>
    </source>
</evidence>
<dbReference type="AlphaFoldDB" id="K3YF78"/>
<dbReference type="InParanoid" id="K3YF78"/>
<reference evidence="1" key="2">
    <citation type="submission" date="2018-08" db="UniProtKB">
        <authorList>
            <consortium name="EnsemblPlants"/>
        </authorList>
    </citation>
    <scope>IDENTIFICATION</scope>
    <source>
        <strain evidence="1">Yugu1</strain>
    </source>
</reference>
<reference evidence="2" key="1">
    <citation type="journal article" date="2012" name="Nat. Biotechnol.">
        <title>Reference genome sequence of the model plant Setaria.</title>
        <authorList>
            <person name="Bennetzen J.L."/>
            <person name="Schmutz J."/>
            <person name="Wang H."/>
            <person name="Percifield R."/>
            <person name="Hawkins J."/>
            <person name="Pontaroli A.C."/>
            <person name="Estep M."/>
            <person name="Feng L."/>
            <person name="Vaughn J.N."/>
            <person name="Grimwood J."/>
            <person name="Jenkins J."/>
            <person name="Barry K."/>
            <person name="Lindquist E."/>
            <person name="Hellsten U."/>
            <person name="Deshpande S."/>
            <person name="Wang X."/>
            <person name="Wu X."/>
            <person name="Mitros T."/>
            <person name="Triplett J."/>
            <person name="Yang X."/>
            <person name="Ye C.Y."/>
            <person name="Mauro-Herrera M."/>
            <person name="Wang L."/>
            <person name="Li P."/>
            <person name="Sharma M."/>
            <person name="Sharma R."/>
            <person name="Ronald P.C."/>
            <person name="Panaud O."/>
            <person name="Kellogg E.A."/>
            <person name="Brutnell T.P."/>
            <person name="Doust A.N."/>
            <person name="Tuskan G.A."/>
            <person name="Rokhsar D."/>
            <person name="Devos K.M."/>
        </authorList>
    </citation>
    <scope>NUCLEOTIDE SEQUENCE [LARGE SCALE GENOMIC DNA]</scope>
    <source>
        <strain evidence="2">cv. Yugu1</strain>
    </source>
</reference>